<keyword evidence="1" id="KW-1133">Transmembrane helix</keyword>
<protein>
    <recommendedName>
        <fullName evidence="3">Phosphatidylcholine synthase</fullName>
    </recommendedName>
</protein>
<dbReference type="AlphaFoldDB" id="A0A094PVN3"/>
<dbReference type="GO" id="GO:0016020">
    <property type="term" value="C:membrane"/>
    <property type="evidence" value="ECO:0007669"/>
    <property type="project" value="InterPro"/>
</dbReference>
<proteinExistence type="predicted"/>
<comment type="caution">
    <text evidence="2">The sequence shown here is derived from an EMBL/GenBank/DDBJ whole genome shotgun (WGS) entry which is preliminary data.</text>
</comment>
<sequence length="233" mass="26423">MTAFGAVAGMVALQAVIDGRYRDALLWLLAAQILDGLDGPIARKLDVEFYADRIDGHILDLVVDYITCVLVPLALLVRLELLPTHFETLIVGAVFLFSALWFARTDLETDDHWFNGFPAAWNLVVPTFLIMGSTRTEVLIVTIALCISQLTNLKFPHIVKVEPMRWVTLPFAVLYLGNLAWLSWDYTPAEQSHANLFQAIILIGFPLYIMLISIWRTWFAHTHIPLLGWIQYD</sequence>
<dbReference type="GO" id="GO:0008654">
    <property type="term" value="P:phospholipid biosynthetic process"/>
    <property type="evidence" value="ECO:0007669"/>
    <property type="project" value="InterPro"/>
</dbReference>
<dbReference type="InterPro" id="IPR043130">
    <property type="entry name" value="CDP-OH_PTrfase_TM_dom"/>
</dbReference>
<feature type="transmembrane region" description="Helical" evidence="1">
    <location>
        <begin position="58"/>
        <end position="77"/>
    </location>
</feature>
<reference evidence="2" key="1">
    <citation type="submission" date="2014-05" db="EMBL/GenBank/DDBJ databases">
        <title>Key roles for freshwater Actinobacteria revealed by deep metagenomic sequencing.</title>
        <authorList>
            <person name="Ghai R."/>
            <person name="Mizuno C.M."/>
            <person name="Picazo A."/>
            <person name="Camacho A."/>
            <person name="Rodriguez-Valera F."/>
        </authorList>
    </citation>
    <scope>NUCLEOTIDE SEQUENCE</scope>
</reference>
<dbReference type="Pfam" id="PF01066">
    <property type="entry name" value="CDP-OH_P_transf"/>
    <property type="match status" value="1"/>
</dbReference>
<feature type="transmembrane region" description="Helical" evidence="1">
    <location>
        <begin position="166"/>
        <end position="184"/>
    </location>
</feature>
<evidence type="ECO:0000256" key="1">
    <source>
        <dbReference type="SAM" id="Phobius"/>
    </source>
</evidence>
<gene>
    <name evidence="2" type="ORF">GM50_21585</name>
</gene>
<name>A0A094PVN3_9ZZZZ</name>
<keyword evidence="1" id="KW-0812">Transmembrane</keyword>
<dbReference type="Gene3D" id="1.20.120.1760">
    <property type="match status" value="1"/>
</dbReference>
<feature type="transmembrane region" description="Helical" evidence="1">
    <location>
        <begin position="196"/>
        <end position="215"/>
    </location>
</feature>
<dbReference type="InterPro" id="IPR000462">
    <property type="entry name" value="CDP-OH_P_trans"/>
</dbReference>
<dbReference type="EMBL" id="JNSK01000155">
    <property type="protein sequence ID" value="KGA13759.1"/>
    <property type="molecule type" value="Genomic_DNA"/>
</dbReference>
<evidence type="ECO:0008006" key="3">
    <source>
        <dbReference type="Google" id="ProtNLM"/>
    </source>
</evidence>
<organism evidence="2">
    <name type="scientific">freshwater metagenome</name>
    <dbReference type="NCBI Taxonomy" id="449393"/>
    <lineage>
        <taxon>unclassified sequences</taxon>
        <taxon>metagenomes</taxon>
        <taxon>ecological metagenomes</taxon>
    </lineage>
</organism>
<keyword evidence="1" id="KW-0472">Membrane</keyword>
<feature type="transmembrane region" description="Helical" evidence="1">
    <location>
        <begin position="84"/>
        <end position="103"/>
    </location>
</feature>
<accession>A0A094PVN3</accession>
<evidence type="ECO:0000313" key="2">
    <source>
        <dbReference type="EMBL" id="KGA13759.1"/>
    </source>
</evidence>
<feature type="transmembrane region" description="Helical" evidence="1">
    <location>
        <begin position="123"/>
        <end position="145"/>
    </location>
</feature>
<dbReference type="GO" id="GO:0016780">
    <property type="term" value="F:phosphotransferase activity, for other substituted phosphate groups"/>
    <property type="evidence" value="ECO:0007669"/>
    <property type="project" value="InterPro"/>
</dbReference>